<dbReference type="InterPro" id="IPR036388">
    <property type="entry name" value="WH-like_DNA-bd_sf"/>
</dbReference>
<dbReference type="Pfam" id="PF23559">
    <property type="entry name" value="WHD_DRP"/>
    <property type="match status" value="1"/>
</dbReference>
<keyword evidence="1" id="KW-0433">Leucine-rich repeat</keyword>
<keyword evidence="4" id="KW-0547">Nucleotide-binding</keyword>
<keyword evidence="8" id="KW-0067">ATP-binding</keyword>
<dbReference type="GO" id="GO:0003677">
    <property type="term" value="F:DNA binding"/>
    <property type="evidence" value="ECO:0007669"/>
    <property type="project" value="InterPro"/>
</dbReference>
<dbReference type="InterPro" id="IPR032675">
    <property type="entry name" value="LRR_dom_sf"/>
</dbReference>
<dbReference type="Pfam" id="PF25019">
    <property type="entry name" value="LRR_R13L1-DRL21"/>
    <property type="match status" value="1"/>
</dbReference>
<dbReference type="SUPFAM" id="SSF52058">
    <property type="entry name" value="L domain-like"/>
    <property type="match status" value="2"/>
</dbReference>
<dbReference type="InterPro" id="IPR027417">
    <property type="entry name" value="P-loop_NTPase"/>
</dbReference>
<dbReference type="Gene3D" id="1.10.8.430">
    <property type="entry name" value="Helical domain of apoptotic protease-activating factors"/>
    <property type="match status" value="1"/>
</dbReference>
<keyword evidence="6" id="KW-0611">Plant defense</keyword>
<dbReference type="GO" id="GO:0043531">
    <property type="term" value="F:ADP binding"/>
    <property type="evidence" value="ECO:0007669"/>
    <property type="project" value="InterPro"/>
</dbReference>
<dbReference type="PANTHER" id="PTHR36766:SF70">
    <property type="entry name" value="DISEASE RESISTANCE PROTEIN RGA4"/>
    <property type="match status" value="1"/>
</dbReference>
<feature type="domain" description="BED-type" evidence="12">
    <location>
        <begin position="3"/>
        <end position="58"/>
    </location>
</feature>
<keyword evidence="7" id="KW-0862">Zinc</keyword>
<dbReference type="SUPFAM" id="SSF52540">
    <property type="entry name" value="P-loop containing nucleoside triphosphate hydrolases"/>
    <property type="match status" value="1"/>
</dbReference>
<evidence type="ECO:0000313" key="14">
    <source>
        <dbReference type="Proteomes" id="UP001324115"/>
    </source>
</evidence>
<evidence type="ECO:0000313" key="13">
    <source>
        <dbReference type="EMBL" id="KAK4566159.1"/>
    </source>
</evidence>
<dbReference type="Gene3D" id="1.10.10.10">
    <property type="entry name" value="Winged helix-like DNA-binding domain superfamily/Winged helix DNA-binding domain"/>
    <property type="match status" value="1"/>
</dbReference>
<evidence type="ECO:0000256" key="2">
    <source>
        <dbReference type="ARBA" id="ARBA00022723"/>
    </source>
</evidence>
<feature type="coiled-coil region" evidence="10">
    <location>
        <begin position="655"/>
        <end position="684"/>
    </location>
</feature>
<dbReference type="Pfam" id="PF18052">
    <property type="entry name" value="Rx_N"/>
    <property type="match status" value="1"/>
</dbReference>
<evidence type="ECO:0000256" key="9">
    <source>
        <dbReference type="PROSITE-ProRule" id="PRU00027"/>
    </source>
</evidence>
<evidence type="ECO:0000256" key="11">
    <source>
        <dbReference type="SAM" id="MobiDB-lite"/>
    </source>
</evidence>
<feature type="compositionally biased region" description="Basic and acidic residues" evidence="11">
    <location>
        <begin position="80"/>
        <end position="90"/>
    </location>
</feature>
<evidence type="ECO:0000256" key="6">
    <source>
        <dbReference type="ARBA" id="ARBA00022821"/>
    </source>
</evidence>
<protein>
    <recommendedName>
        <fullName evidence="12">BED-type domain-containing protein</fullName>
    </recommendedName>
</protein>
<dbReference type="InterPro" id="IPR003656">
    <property type="entry name" value="Znf_BED"/>
</dbReference>
<sequence length="1325" mass="151119">MVRKKDRFWEHVEKQNNGRFKCKFCGSIFAGGATRIKYHLAGVKGHDINICTKVTKEVQEEASLTIGEPNKKLKGASTSNKDKEREISSTSISKDDMLSKVFEMSKAEYKAEILLGVFVEGLLAKLRSIVIEQHLSFELGFKEGLIDILILLTQIQLVLNGAEKRQASDDFVKSWLAELRRVAYDIDDVLDEFGYNILQQKVLNYSSPSNDIIKMANEIKIINESLNRLKGLIASYELRAEFVNSIPEISFNMEIDSFLDSKVSQNVGNSIVEATYCDRVIEITETFTQYELTEYDCWFIFKKRASANERLLPLDLEKIGKEIVKKCKGVPWAAEFLGRIMYFIHDKGEWLSIQNNKNWDLLDDRNNGPFHILKLGYDHLRTSSLKRCFAYCAIFPKDCNMKKDEVIQHWMAEGFLEPSKEGNMVMEDIGNMYFNILLATSFFQNARKDVCGDIISCKMHNLVHDFAISISKSEILILEGDFVDNVHTVQPLFVRSDGKTTPRTSFSGDSFIKMRTLISENLDFDDMLSNFKCLRVLKLSGHNIIRLPNSIEQLIHLRLLHILHTEIEELPKSITKLYNLQTLRIEECPKLMELPEDISNLINLRHININVGCWTSTDYQNCLLKNMGRLTCLQTLNFFTVCQDEGYRIKEMGPLKNLRGEINIYDLEKVKDEEEAKSAKLKEKEIFKLGLFWSYFNGELDRYDRDEKVLEGLHPQPNLKSLTIEWYIGKKFPSWVNDLSLFHNLIHIKLNCCTECEDVPTLGHLPCLRVLEIEHMNNVIIIGSEFYSYSDGSYRNTTLFPALRILVLNGMGSLEEWKDAKELTSIGEVLLVFPCLEELSIKRCNKLRDLPGAPSVIRHLDIMGCDIDELPRGLQFCTSLQYLEIGCCTNLKSISESLQTCVSLQKFVVSSCPDLRYLPRVPSGIQHLKIIGCGIDELPNGLQFCTSLRYLEIGHCKNLKSIPESLQTCISLQKLEVFDCPDLRYLPSVLSGIQHLKIRGCGIDELPNELQFCTSLQYLEIGHCKNLKSIRESLQTCISLQKLEVFDCPDLRYLPSVLLGIQHLKIIGCGIDKLPNGLQFCTSLQYLDIGYRKNLKSIPKSLQTCISLQKLEVFDCPNLRYLPDVPSGIQHLEIRGCGIDELPSGLQFCTSLQYLEIDYCTNLKSIPESLHTCVSLQKILIQDCPHLISLPDVPLVIRHCTSLQYLRIKDYPNLKSIPDLGELFHSLIILKLSNCRLKLLREGRLQTLVIDGLDAFPILRYPSIRSSDASLKKLILSGSPTLNSLPEEIRLFTALEELCIQNFDGMEALPDWLGIPSSLQKLSLS</sequence>
<gene>
    <name evidence="13" type="ORF">RGQ29_002395</name>
</gene>
<evidence type="ECO:0000256" key="7">
    <source>
        <dbReference type="ARBA" id="ARBA00022833"/>
    </source>
</evidence>
<comment type="caution">
    <text evidence="13">The sequence shown here is derived from an EMBL/GenBank/DDBJ whole genome shotgun (WGS) entry which is preliminary data.</text>
</comment>
<dbReference type="GO" id="GO:0005524">
    <property type="term" value="F:ATP binding"/>
    <property type="evidence" value="ECO:0007669"/>
    <property type="project" value="UniProtKB-KW"/>
</dbReference>
<evidence type="ECO:0000256" key="8">
    <source>
        <dbReference type="ARBA" id="ARBA00022840"/>
    </source>
</evidence>
<evidence type="ECO:0000256" key="4">
    <source>
        <dbReference type="ARBA" id="ARBA00022741"/>
    </source>
</evidence>
<organism evidence="13 14">
    <name type="scientific">Quercus rubra</name>
    <name type="common">Northern red oak</name>
    <name type="synonym">Quercus borealis</name>
    <dbReference type="NCBI Taxonomy" id="3512"/>
    <lineage>
        <taxon>Eukaryota</taxon>
        <taxon>Viridiplantae</taxon>
        <taxon>Streptophyta</taxon>
        <taxon>Embryophyta</taxon>
        <taxon>Tracheophyta</taxon>
        <taxon>Spermatophyta</taxon>
        <taxon>Magnoliopsida</taxon>
        <taxon>eudicotyledons</taxon>
        <taxon>Gunneridae</taxon>
        <taxon>Pentapetalae</taxon>
        <taxon>rosids</taxon>
        <taxon>fabids</taxon>
        <taxon>Fagales</taxon>
        <taxon>Fagaceae</taxon>
        <taxon>Quercus</taxon>
    </lineage>
</organism>
<keyword evidence="10" id="KW-0175">Coiled coil</keyword>
<evidence type="ECO:0000256" key="5">
    <source>
        <dbReference type="ARBA" id="ARBA00022771"/>
    </source>
</evidence>
<keyword evidence="5 9" id="KW-0863">Zinc-finger</keyword>
<evidence type="ECO:0000256" key="3">
    <source>
        <dbReference type="ARBA" id="ARBA00022737"/>
    </source>
</evidence>
<evidence type="ECO:0000256" key="1">
    <source>
        <dbReference type="ARBA" id="ARBA00022614"/>
    </source>
</evidence>
<proteinExistence type="predicted"/>
<evidence type="ECO:0000256" key="10">
    <source>
        <dbReference type="SAM" id="Coils"/>
    </source>
</evidence>
<dbReference type="SMART" id="SM00367">
    <property type="entry name" value="LRR_CC"/>
    <property type="match status" value="5"/>
</dbReference>
<dbReference type="PROSITE" id="PS50808">
    <property type="entry name" value="ZF_BED"/>
    <property type="match status" value="1"/>
</dbReference>
<dbReference type="InterPro" id="IPR006553">
    <property type="entry name" value="Leu-rich_rpt_Cys-con_subtyp"/>
</dbReference>
<dbReference type="Gene3D" id="3.80.10.10">
    <property type="entry name" value="Ribonuclease Inhibitor"/>
    <property type="match status" value="3"/>
</dbReference>
<keyword evidence="3" id="KW-0677">Repeat</keyword>
<dbReference type="InterPro" id="IPR058922">
    <property type="entry name" value="WHD_DRP"/>
</dbReference>
<keyword evidence="2" id="KW-0479">Metal-binding</keyword>
<dbReference type="FunFam" id="1.10.10.10:FF:000322">
    <property type="entry name" value="Probable disease resistance protein At1g63360"/>
    <property type="match status" value="1"/>
</dbReference>
<dbReference type="InterPro" id="IPR041118">
    <property type="entry name" value="Rx_N"/>
</dbReference>
<keyword evidence="14" id="KW-1185">Reference proteome</keyword>
<dbReference type="GO" id="GO:0008270">
    <property type="term" value="F:zinc ion binding"/>
    <property type="evidence" value="ECO:0007669"/>
    <property type="project" value="UniProtKB-KW"/>
</dbReference>
<dbReference type="GO" id="GO:0051707">
    <property type="term" value="P:response to other organism"/>
    <property type="evidence" value="ECO:0007669"/>
    <property type="project" value="UniProtKB-ARBA"/>
</dbReference>
<dbReference type="InterPro" id="IPR056789">
    <property type="entry name" value="LRR_R13L1-DRL21"/>
</dbReference>
<dbReference type="EMBL" id="JAXUIC010000010">
    <property type="protein sequence ID" value="KAK4566159.1"/>
    <property type="molecule type" value="Genomic_DNA"/>
</dbReference>
<reference evidence="13 14" key="1">
    <citation type="journal article" date="2023" name="G3 (Bethesda)">
        <title>A haplotype-resolved chromosome-scale genome for Quercus rubra L. provides insights into the genetics of adaptive traits for red oak species.</title>
        <authorList>
            <person name="Kapoor B."/>
            <person name="Jenkins J."/>
            <person name="Schmutz J."/>
            <person name="Zhebentyayeva T."/>
            <person name="Kuelheim C."/>
            <person name="Coggeshall M."/>
            <person name="Heim C."/>
            <person name="Lasky J.R."/>
            <person name="Leites L."/>
            <person name="Islam-Faridi N."/>
            <person name="Romero-Severson J."/>
            <person name="DeLeo V.L."/>
            <person name="Lucas S.M."/>
            <person name="Lazic D."/>
            <person name="Gailing O."/>
            <person name="Carlson J."/>
            <person name="Staton M."/>
        </authorList>
    </citation>
    <scope>NUCLEOTIDE SEQUENCE [LARGE SCALE GENOMIC DNA]</scope>
    <source>
        <strain evidence="13">Pseudo-F2</strain>
    </source>
</reference>
<dbReference type="InterPro" id="IPR042197">
    <property type="entry name" value="Apaf_helical"/>
</dbReference>
<dbReference type="GO" id="GO:0006952">
    <property type="term" value="P:defense response"/>
    <property type="evidence" value="ECO:0007669"/>
    <property type="project" value="UniProtKB-KW"/>
</dbReference>
<evidence type="ECO:0000259" key="12">
    <source>
        <dbReference type="PROSITE" id="PS50808"/>
    </source>
</evidence>
<dbReference type="PANTHER" id="PTHR36766">
    <property type="entry name" value="PLANT BROAD-SPECTRUM MILDEW RESISTANCE PROTEIN RPW8"/>
    <property type="match status" value="1"/>
</dbReference>
<dbReference type="Gene3D" id="1.20.5.4130">
    <property type="match status" value="1"/>
</dbReference>
<feature type="region of interest" description="Disordered" evidence="11">
    <location>
        <begin position="69"/>
        <end position="90"/>
    </location>
</feature>
<accession>A0AAN7E951</accession>
<dbReference type="Proteomes" id="UP001324115">
    <property type="component" value="Unassembled WGS sequence"/>
</dbReference>
<name>A0AAN7E951_QUERU</name>